<keyword evidence="2" id="KW-0804">Transcription</keyword>
<dbReference type="PROSITE" id="PS51000">
    <property type="entry name" value="HTH_DEOR_2"/>
    <property type="match status" value="1"/>
</dbReference>
<dbReference type="PROSITE" id="PS52050">
    <property type="entry name" value="WYL"/>
    <property type="match status" value="1"/>
</dbReference>
<sequence length="327" mass="38061">MDKENKIKRILLLYEKLRKGEIVNKKELAIEFGVSGRTIQRDIDDVRAYLAEKHNGEEITYDTYQRGYNICGVVDKELSGSELLSIVKILLDSRAFIKDEMNGLIDSLLNTSSENDKKFIKSIIGNELIHFQALKHEKPLIKIIWDLCFCIKKKQLIMIEYEKMNGEKTERTVKPISIVFSEYYFYLIAFIENSKYQTPAFFRVDRIGSFQLLDQKFPIPEKLRFEDGLLRKRTQFMYGGDLMTIKFNYFGASINSVLDRFPTAIVKKNLGNGWLIEAEVYGKGCTMWLLSQGQYVEVLEPFSIREELIAIIEKMSSRYKTEGDYSC</sequence>
<dbReference type="InterPro" id="IPR026881">
    <property type="entry name" value="WYL_dom"/>
</dbReference>
<dbReference type="PANTHER" id="PTHR34580:SF1">
    <property type="entry name" value="PROTEIN PAFC"/>
    <property type="match status" value="1"/>
</dbReference>
<accession>A0ABW6K3Z2</accession>
<dbReference type="Gene3D" id="1.10.10.10">
    <property type="entry name" value="Winged helix-like DNA-binding domain superfamily/Winged helix DNA-binding domain"/>
    <property type="match status" value="1"/>
</dbReference>
<keyword evidence="5" id="KW-1185">Reference proteome</keyword>
<keyword evidence="1" id="KW-0805">Transcription regulation</keyword>
<dbReference type="EMBL" id="JBIACJ010000012">
    <property type="protein sequence ID" value="MFE8698302.1"/>
    <property type="molecule type" value="Genomic_DNA"/>
</dbReference>
<dbReference type="InterPro" id="IPR001034">
    <property type="entry name" value="DeoR_HTH"/>
</dbReference>
<dbReference type="InterPro" id="IPR051534">
    <property type="entry name" value="CBASS_pafABC_assoc_protein"/>
</dbReference>
<dbReference type="Proteomes" id="UP001601058">
    <property type="component" value="Unassembled WGS sequence"/>
</dbReference>
<dbReference type="InterPro" id="IPR057727">
    <property type="entry name" value="WCX_dom"/>
</dbReference>
<evidence type="ECO:0000256" key="2">
    <source>
        <dbReference type="ARBA" id="ARBA00023163"/>
    </source>
</evidence>
<evidence type="ECO:0000259" key="3">
    <source>
        <dbReference type="PROSITE" id="PS51000"/>
    </source>
</evidence>
<gene>
    <name evidence="4" type="ORF">ACFYKT_18420</name>
</gene>
<organism evidence="4 5">
    <name type="scientific">Cytobacillus mangrovibacter</name>
    <dbReference type="NCBI Taxonomy" id="3299024"/>
    <lineage>
        <taxon>Bacteria</taxon>
        <taxon>Bacillati</taxon>
        <taxon>Bacillota</taxon>
        <taxon>Bacilli</taxon>
        <taxon>Bacillales</taxon>
        <taxon>Bacillaceae</taxon>
        <taxon>Cytobacillus</taxon>
    </lineage>
</organism>
<evidence type="ECO:0000256" key="1">
    <source>
        <dbReference type="ARBA" id="ARBA00023015"/>
    </source>
</evidence>
<evidence type="ECO:0000313" key="4">
    <source>
        <dbReference type="EMBL" id="MFE8698302.1"/>
    </source>
</evidence>
<proteinExistence type="predicted"/>
<protein>
    <submittedName>
        <fullName evidence="4">Helix-turn-helix transcriptional regulator</fullName>
    </submittedName>
</protein>
<feature type="domain" description="HTH deoR-type" evidence="3">
    <location>
        <begin position="6"/>
        <end position="59"/>
    </location>
</feature>
<dbReference type="PANTHER" id="PTHR34580">
    <property type="match status" value="1"/>
</dbReference>
<evidence type="ECO:0000313" key="5">
    <source>
        <dbReference type="Proteomes" id="UP001601058"/>
    </source>
</evidence>
<comment type="caution">
    <text evidence="4">The sequence shown here is derived from an EMBL/GenBank/DDBJ whole genome shotgun (WGS) entry which is preliminary data.</text>
</comment>
<dbReference type="Pfam" id="PF25583">
    <property type="entry name" value="WCX"/>
    <property type="match status" value="1"/>
</dbReference>
<dbReference type="RefSeq" id="WP_389222561.1">
    <property type="nucleotide sequence ID" value="NZ_JBIACJ010000012.1"/>
</dbReference>
<dbReference type="InterPro" id="IPR036388">
    <property type="entry name" value="WH-like_DNA-bd_sf"/>
</dbReference>
<reference evidence="4 5" key="1">
    <citation type="submission" date="2024-08" db="EMBL/GenBank/DDBJ databases">
        <title>Two novel Cytobacillus novel species.</title>
        <authorList>
            <person name="Liu G."/>
        </authorList>
    </citation>
    <scope>NUCLEOTIDE SEQUENCE [LARGE SCALE GENOMIC DNA]</scope>
    <source>
        <strain evidence="4 5">FJAT-53684</strain>
    </source>
</reference>
<dbReference type="Pfam" id="PF13280">
    <property type="entry name" value="WYL"/>
    <property type="match status" value="1"/>
</dbReference>
<name>A0ABW6K3Z2_9BACI</name>